<feature type="non-terminal residue" evidence="1">
    <location>
        <position position="77"/>
    </location>
</feature>
<gene>
    <name evidence="1" type="ORF">L9F63_009743</name>
</gene>
<dbReference type="EMBL" id="JASPKZ010000463">
    <property type="protein sequence ID" value="KAJ9599915.1"/>
    <property type="molecule type" value="Genomic_DNA"/>
</dbReference>
<protein>
    <submittedName>
        <fullName evidence="1">Uncharacterized protein</fullName>
    </submittedName>
</protein>
<proteinExistence type="predicted"/>
<accession>A0AAD8AIV4</accession>
<reference evidence="1" key="1">
    <citation type="journal article" date="2023" name="IScience">
        <title>Live-bearing cockroach genome reveals convergent evolutionary mechanisms linked to viviparity in insects and beyond.</title>
        <authorList>
            <person name="Fouks B."/>
            <person name="Harrison M.C."/>
            <person name="Mikhailova A.A."/>
            <person name="Marchal E."/>
            <person name="English S."/>
            <person name="Carruthers M."/>
            <person name="Jennings E.C."/>
            <person name="Chiamaka E.L."/>
            <person name="Frigard R.A."/>
            <person name="Pippel M."/>
            <person name="Attardo G.M."/>
            <person name="Benoit J.B."/>
            <person name="Bornberg-Bauer E."/>
            <person name="Tobe S.S."/>
        </authorList>
    </citation>
    <scope>NUCLEOTIDE SEQUENCE</scope>
    <source>
        <strain evidence="1">Stay&amp;Tobe</strain>
    </source>
</reference>
<keyword evidence="2" id="KW-1185">Reference proteome</keyword>
<evidence type="ECO:0000313" key="1">
    <source>
        <dbReference type="EMBL" id="KAJ9599915.1"/>
    </source>
</evidence>
<evidence type="ECO:0000313" key="2">
    <source>
        <dbReference type="Proteomes" id="UP001233999"/>
    </source>
</evidence>
<feature type="non-terminal residue" evidence="1">
    <location>
        <position position="1"/>
    </location>
</feature>
<reference evidence="1" key="2">
    <citation type="submission" date="2023-05" db="EMBL/GenBank/DDBJ databases">
        <authorList>
            <person name="Fouks B."/>
        </authorList>
    </citation>
    <scope>NUCLEOTIDE SEQUENCE</scope>
    <source>
        <strain evidence="1">Stay&amp;Tobe</strain>
        <tissue evidence="1">Testes</tissue>
    </source>
</reference>
<organism evidence="1 2">
    <name type="scientific">Diploptera punctata</name>
    <name type="common">Pacific beetle cockroach</name>
    <dbReference type="NCBI Taxonomy" id="6984"/>
    <lineage>
        <taxon>Eukaryota</taxon>
        <taxon>Metazoa</taxon>
        <taxon>Ecdysozoa</taxon>
        <taxon>Arthropoda</taxon>
        <taxon>Hexapoda</taxon>
        <taxon>Insecta</taxon>
        <taxon>Pterygota</taxon>
        <taxon>Neoptera</taxon>
        <taxon>Polyneoptera</taxon>
        <taxon>Dictyoptera</taxon>
        <taxon>Blattodea</taxon>
        <taxon>Blaberoidea</taxon>
        <taxon>Blaberidae</taxon>
        <taxon>Diplopterinae</taxon>
        <taxon>Diploptera</taxon>
    </lineage>
</organism>
<name>A0AAD8AIV4_DIPPU</name>
<dbReference type="AlphaFoldDB" id="A0AAD8AIV4"/>
<dbReference type="Proteomes" id="UP001233999">
    <property type="component" value="Unassembled WGS sequence"/>
</dbReference>
<comment type="caution">
    <text evidence="1">The sequence shown here is derived from an EMBL/GenBank/DDBJ whole genome shotgun (WGS) entry which is preliminary data.</text>
</comment>
<sequence length="77" mass="8836">YQKSHIIILNLRAIANTNNSIGEVKEIIGLTCVKPLRLIKILTLKGRYYEIQPPTTPRVFGREQSHYTKICKRSNIA</sequence>